<gene>
    <name evidence="2" type="ORF">Csa_7G232520</name>
</gene>
<feature type="transmembrane region" description="Helical" evidence="1">
    <location>
        <begin position="93"/>
        <end position="114"/>
    </location>
</feature>
<reference evidence="2 3" key="1">
    <citation type="journal article" date="2009" name="Nat. Genet.">
        <title>The genome of the cucumber, Cucumis sativus L.</title>
        <authorList>
            <person name="Huang S."/>
            <person name="Li R."/>
            <person name="Zhang Z."/>
            <person name="Li L."/>
            <person name="Gu X."/>
            <person name="Fan W."/>
            <person name="Lucas W.J."/>
            <person name="Wang X."/>
            <person name="Xie B."/>
            <person name="Ni P."/>
            <person name="Ren Y."/>
            <person name="Zhu H."/>
            <person name="Li J."/>
            <person name="Lin K."/>
            <person name="Jin W."/>
            <person name="Fei Z."/>
            <person name="Li G."/>
            <person name="Staub J."/>
            <person name="Kilian A."/>
            <person name="van der Vossen E.A."/>
            <person name="Wu Y."/>
            <person name="Guo J."/>
            <person name="He J."/>
            <person name="Jia Z."/>
            <person name="Ren Y."/>
            <person name="Tian G."/>
            <person name="Lu Y."/>
            <person name="Ruan J."/>
            <person name="Qian W."/>
            <person name="Wang M."/>
            <person name="Huang Q."/>
            <person name="Li B."/>
            <person name="Xuan Z."/>
            <person name="Cao J."/>
            <person name="Asan"/>
            <person name="Wu Z."/>
            <person name="Zhang J."/>
            <person name="Cai Q."/>
            <person name="Bai Y."/>
            <person name="Zhao B."/>
            <person name="Han Y."/>
            <person name="Li Y."/>
            <person name="Li X."/>
            <person name="Wang S."/>
            <person name="Shi Q."/>
            <person name="Liu S."/>
            <person name="Cho W.K."/>
            <person name="Kim J.Y."/>
            <person name="Xu Y."/>
            <person name="Heller-Uszynska K."/>
            <person name="Miao H."/>
            <person name="Cheng Z."/>
            <person name="Zhang S."/>
            <person name="Wu J."/>
            <person name="Yang Y."/>
            <person name="Kang H."/>
            <person name="Li M."/>
            <person name="Liang H."/>
            <person name="Ren X."/>
            <person name="Shi Z."/>
            <person name="Wen M."/>
            <person name="Jian M."/>
            <person name="Yang H."/>
            <person name="Zhang G."/>
            <person name="Yang Z."/>
            <person name="Chen R."/>
            <person name="Liu S."/>
            <person name="Li J."/>
            <person name="Ma L."/>
            <person name="Liu H."/>
            <person name="Zhou Y."/>
            <person name="Zhao J."/>
            <person name="Fang X."/>
            <person name="Li G."/>
            <person name="Fang L."/>
            <person name="Li Y."/>
            <person name="Liu D."/>
            <person name="Zheng H."/>
            <person name="Zhang Y."/>
            <person name="Qin N."/>
            <person name="Li Z."/>
            <person name="Yang G."/>
            <person name="Yang S."/>
            <person name="Bolund L."/>
            <person name="Kristiansen K."/>
            <person name="Zheng H."/>
            <person name="Li S."/>
            <person name="Zhang X."/>
            <person name="Yang H."/>
            <person name="Wang J."/>
            <person name="Sun R."/>
            <person name="Zhang B."/>
            <person name="Jiang S."/>
            <person name="Wang J."/>
            <person name="Du Y."/>
            <person name="Li S."/>
        </authorList>
    </citation>
    <scope>NUCLEOTIDE SEQUENCE [LARGE SCALE GENOMIC DNA]</scope>
    <source>
        <strain evidence="3">cv. 9930</strain>
    </source>
</reference>
<evidence type="ECO:0000313" key="3">
    <source>
        <dbReference type="Proteomes" id="UP000029981"/>
    </source>
</evidence>
<organism evidence="2 3">
    <name type="scientific">Cucumis sativus</name>
    <name type="common">Cucumber</name>
    <dbReference type="NCBI Taxonomy" id="3659"/>
    <lineage>
        <taxon>Eukaryota</taxon>
        <taxon>Viridiplantae</taxon>
        <taxon>Streptophyta</taxon>
        <taxon>Embryophyta</taxon>
        <taxon>Tracheophyta</taxon>
        <taxon>Spermatophyta</taxon>
        <taxon>Magnoliopsida</taxon>
        <taxon>eudicotyledons</taxon>
        <taxon>Gunneridae</taxon>
        <taxon>Pentapetalae</taxon>
        <taxon>rosids</taxon>
        <taxon>fabids</taxon>
        <taxon>Cucurbitales</taxon>
        <taxon>Cucurbitaceae</taxon>
        <taxon>Benincaseae</taxon>
        <taxon>Cucumis</taxon>
    </lineage>
</organism>
<proteinExistence type="predicted"/>
<keyword evidence="1" id="KW-0812">Transmembrane</keyword>
<sequence>MGLGVVAASPSTIACPMIVSYNTRGVGRGEAGGATLRGRGLKRQKTGLLIIDDNDFVTEDVVSVGSLGRVISNWVEIGTRSVFAIELDLCSGLMVWFPGGAVGYFVVLGFWLFVVNGGEVGEARVSGGVGEERGGGGRGILGGEVGLLSSGTRAKGMGPWNHTADKIV</sequence>
<evidence type="ECO:0000313" key="2">
    <source>
        <dbReference type="EMBL" id="KGN44228.1"/>
    </source>
</evidence>
<dbReference type="EMBL" id="CM002928">
    <property type="protein sequence ID" value="KGN44228.1"/>
    <property type="molecule type" value="Genomic_DNA"/>
</dbReference>
<evidence type="ECO:0000256" key="1">
    <source>
        <dbReference type="SAM" id="Phobius"/>
    </source>
</evidence>
<name>A0A0A0K3Y4_CUCSA</name>
<dbReference type="AlphaFoldDB" id="A0A0A0K3Y4"/>
<keyword evidence="1" id="KW-1133">Transmembrane helix</keyword>
<reference evidence="2 3" key="2">
    <citation type="journal article" date="2009" name="PLoS ONE">
        <title>An integrated genetic and cytogenetic map of the cucumber genome.</title>
        <authorList>
            <person name="Ren Y."/>
            <person name="Zhang Z."/>
            <person name="Liu J."/>
            <person name="Staub J.E."/>
            <person name="Han Y."/>
            <person name="Cheng Z."/>
            <person name="Li X."/>
            <person name="Lu J."/>
            <person name="Miao H."/>
            <person name="Kang H."/>
            <person name="Xie B."/>
            <person name="Gu X."/>
            <person name="Wang X."/>
            <person name="Du Y."/>
            <person name="Jin W."/>
            <person name="Huang S."/>
        </authorList>
    </citation>
    <scope>NUCLEOTIDE SEQUENCE [LARGE SCALE GENOMIC DNA]</scope>
    <source>
        <strain evidence="3">cv. 9930</strain>
    </source>
</reference>
<protein>
    <submittedName>
        <fullName evidence="2">Uncharacterized protein</fullName>
    </submittedName>
</protein>
<reference evidence="2 3" key="4">
    <citation type="journal article" date="2011" name="BMC Genomics">
        <title>RNA-Seq improves annotation of protein-coding genes in the cucumber genome.</title>
        <authorList>
            <person name="Li Z."/>
            <person name="Zhang Z."/>
            <person name="Yan P."/>
            <person name="Huang S."/>
            <person name="Fei Z."/>
            <person name="Lin K."/>
        </authorList>
    </citation>
    <scope>NUCLEOTIDE SEQUENCE [LARGE SCALE GENOMIC DNA]</scope>
    <source>
        <strain evidence="3">cv. 9930</strain>
    </source>
</reference>
<keyword evidence="1" id="KW-0472">Membrane</keyword>
<dbReference type="Proteomes" id="UP000029981">
    <property type="component" value="Chromosome 7"/>
</dbReference>
<reference evidence="2 3" key="3">
    <citation type="journal article" date="2010" name="BMC Genomics">
        <title>Transcriptome sequencing and comparative analysis of cucumber flowers with different sex types.</title>
        <authorList>
            <person name="Guo S."/>
            <person name="Zheng Y."/>
            <person name="Joung J.G."/>
            <person name="Liu S."/>
            <person name="Zhang Z."/>
            <person name="Crasta O.R."/>
            <person name="Sobral B.W."/>
            <person name="Xu Y."/>
            <person name="Huang S."/>
            <person name="Fei Z."/>
        </authorList>
    </citation>
    <scope>NUCLEOTIDE SEQUENCE [LARGE SCALE GENOMIC DNA]</scope>
    <source>
        <strain evidence="3">cv. 9930</strain>
    </source>
</reference>
<keyword evidence="3" id="KW-1185">Reference proteome</keyword>
<accession>A0A0A0K3Y4</accession>
<dbReference type="Gramene" id="KGN44228">
    <property type="protein sequence ID" value="KGN44228"/>
    <property type="gene ID" value="Csa_7G232520"/>
</dbReference>